<dbReference type="InterPro" id="IPR012337">
    <property type="entry name" value="RNaseH-like_sf"/>
</dbReference>
<dbReference type="PANTHER" id="PTHR10954">
    <property type="entry name" value="RIBONUCLEASE H2 SUBUNIT A"/>
    <property type="match status" value="1"/>
</dbReference>
<evidence type="ECO:0000256" key="14">
    <source>
        <dbReference type="HAMAP-Rule" id="MF_00052"/>
    </source>
</evidence>
<evidence type="ECO:0000256" key="16">
    <source>
        <dbReference type="RuleBase" id="RU003515"/>
    </source>
</evidence>
<dbReference type="InterPro" id="IPR024567">
    <property type="entry name" value="RNase_HII/HIII_dom"/>
</dbReference>
<keyword evidence="19" id="KW-1185">Reference proteome</keyword>
<dbReference type="GO" id="GO:0043137">
    <property type="term" value="P:DNA replication, removal of RNA primer"/>
    <property type="evidence" value="ECO:0007669"/>
    <property type="project" value="TreeGrafter"/>
</dbReference>
<dbReference type="PROSITE" id="PS51975">
    <property type="entry name" value="RNASE_H_2"/>
    <property type="match status" value="1"/>
</dbReference>
<dbReference type="CDD" id="cd07182">
    <property type="entry name" value="RNase_HII_bacteria_HII_like"/>
    <property type="match status" value="1"/>
</dbReference>
<dbReference type="RefSeq" id="WP_046144341.1">
    <property type="nucleotide sequence ID" value="NZ_LAJG01000042.1"/>
</dbReference>
<keyword evidence="10 14" id="KW-0479">Metal-binding</keyword>
<evidence type="ECO:0000313" key="18">
    <source>
        <dbReference type="EMBL" id="KKB76553.1"/>
    </source>
</evidence>
<dbReference type="GO" id="GO:0032299">
    <property type="term" value="C:ribonuclease H2 complex"/>
    <property type="evidence" value="ECO:0007669"/>
    <property type="project" value="TreeGrafter"/>
</dbReference>
<dbReference type="SUPFAM" id="SSF53098">
    <property type="entry name" value="Ribonuclease H-like"/>
    <property type="match status" value="1"/>
</dbReference>
<evidence type="ECO:0000256" key="12">
    <source>
        <dbReference type="ARBA" id="ARBA00022801"/>
    </source>
</evidence>
<comment type="function">
    <text evidence="3 14 16">Endonuclease that specifically degrades the RNA of RNA-DNA hybrids.</text>
</comment>
<protein>
    <recommendedName>
        <fullName evidence="7 14">Ribonuclease HII</fullName>
        <shortName evidence="14">RNase HII</shortName>
        <ecNumber evidence="6 14">3.1.26.4</ecNumber>
    </recommendedName>
</protein>
<evidence type="ECO:0000313" key="19">
    <source>
        <dbReference type="Proteomes" id="UP000033514"/>
    </source>
</evidence>
<proteinExistence type="inferred from homology"/>
<keyword evidence="11 14" id="KW-0255">Endonuclease</keyword>
<evidence type="ECO:0000256" key="11">
    <source>
        <dbReference type="ARBA" id="ARBA00022759"/>
    </source>
</evidence>
<dbReference type="GO" id="GO:0003723">
    <property type="term" value="F:RNA binding"/>
    <property type="evidence" value="ECO:0007669"/>
    <property type="project" value="UniProtKB-UniRule"/>
</dbReference>
<evidence type="ECO:0000256" key="9">
    <source>
        <dbReference type="ARBA" id="ARBA00022722"/>
    </source>
</evidence>
<evidence type="ECO:0000256" key="1">
    <source>
        <dbReference type="ARBA" id="ARBA00000077"/>
    </source>
</evidence>
<dbReference type="GO" id="GO:0005737">
    <property type="term" value="C:cytoplasm"/>
    <property type="evidence" value="ECO:0007669"/>
    <property type="project" value="UniProtKB-SubCell"/>
</dbReference>
<evidence type="ECO:0000256" key="13">
    <source>
        <dbReference type="ARBA" id="ARBA00023211"/>
    </source>
</evidence>
<feature type="binding site" evidence="14 15">
    <location>
        <position position="42"/>
    </location>
    <ligand>
        <name>a divalent metal cation</name>
        <dbReference type="ChEBI" id="CHEBI:60240"/>
    </ligand>
</feature>
<evidence type="ECO:0000256" key="4">
    <source>
        <dbReference type="ARBA" id="ARBA00004496"/>
    </source>
</evidence>
<dbReference type="PATRIC" id="fig|361041.3.peg.2883"/>
<evidence type="ECO:0000259" key="17">
    <source>
        <dbReference type="PROSITE" id="PS51975"/>
    </source>
</evidence>
<dbReference type="STRING" id="361041.VW35_17390"/>
<comment type="catalytic activity">
    <reaction evidence="1 14 15 16">
        <text>Endonucleolytic cleavage to 5'-phosphomonoester.</text>
        <dbReference type="EC" id="3.1.26.4"/>
    </reaction>
</comment>
<evidence type="ECO:0000256" key="6">
    <source>
        <dbReference type="ARBA" id="ARBA00012180"/>
    </source>
</evidence>
<dbReference type="GO" id="GO:0006298">
    <property type="term" value="P:mismatch repair"/>
    <property type="evidence" value="ECO:0007669"/>
    <property type="project" value="TreeGrafter"/>
</dbReference>
<comment type="cofactor">
    <cofactor evidence="2">
        <name>Mg(2+)</name>
        <dbReference type="ChEBI" id="CHEBI:18420"/>
    </cofactor>
</comment>
<evidence type="ECO:0000256" key="10">
    <source>
        <dbReference type="ARBA" id="ARBA00022723"/>
    </source>
</evidence>
<keyword evidence="8 14" id="KW-0963">Cytoplasm</keyword>
<comment type="cofactor">
    <cofactor evidence="14 15">
        <name>Mn(2+)</name>
        <dbReference type="ChEBI" id="CHEBI:29035"/>
    </cofactor>
    <cofactor evidence="14 15">
        <name>Mg(2+)</name>
        <dbReference type="ChEBI" id="CHEBI:18420"/>
    </cofactor>
    <text evidence="14 15">Manganese or magnesium. Binds 1 divalent metal ion per monomer in the absence of substrate. May bind a second metal ion after substrate binding.</text>
</comment>
<dbReference type="EC" id="3.1.26.4" evidence="6 14"/>
<gene>
    <name evidence="14" type="primary">rnhB</name>
    <name evidence="18" type="ORF">VW35_17390</name>
</gene>
<dbReference type="Proteomes" id="UP000033514">
    <property type="component" value="Unassembled WGS sequence"/>
</dbReference>
<dbReference type="GO" id="GO:0030145">
    <property type="term" value="F:manganese ion binding"/>
    <property type="evidence" value="ECO:0007669"/>
    <property type="project" value="UniProtKB-UniRule"/>
</dbReference>
<dbReference type="HAMAP" id="MF_00052_B">
    <property type="entry name" value="RNase_HII_B"/>
    <property type="match status" value="1"/>
</dbReference>
<dbReference type="AlphaFoldDB" id="A0A0F5L2H9"/>
<comment type="similarity">
    <text evidence="5 14 16">Belongs to the RNase HII family.</text>
</comment>
<comment type="caution">
    <text evidence="18">The sequence shown here is derived from an EMBL/GenBank/DDBJ whole genome shotgun (WGS) entry which is preliminary data.</text>
</comment>
<name>A0A0F5L2H9_9HYPH</name>
<feature type="binding site" evidence="14 15">
    <location>
        <position position="133"/>
    </location>
    <ligand>
        <name>a divalent metal cation</name>
        <dbReference type="ChEBI" id="CHEBI:60240"/>
    </ligand>
</feature>
<evidence type="ECO:0000256" key="7">
    <source>
        <dbReference type="ARBA" id="ARBA00019179"/>
    </source>
</evidence>
<dbReference type="GO" id="GO:0004523">
    <property type="term" value="F:RNA-DNA hybrid ribonuclease activity"/>
    <property type="evidence" value="ECO:0007669"/>
    <property type="project" value="UniProtKB-UniRule"/>
</dbReference>
<evidence type="ECO:0000256" key="5">
    <source>
        <dbReference type="ARBA" id="ARBA00007383"/>
    </source>
</evidence>
<evidence type="ECO:0000256" key="2">
    <source>
        <dbReference type="ARBA" id="ARBA00001946"/>
    </source>
</evidence>
<dbReference type="Gene3D" id="3.30.420.10">
    <property type="entry name" value="Ribonuclease H-like superfamily/Ribonuclease H"/>
    <property type="match status" value="1"/>
</dbReference>
<dbReference type="Pfam" id="PF01351">
    <property type="entry name" value="RNase_HII"/>
    <property type="match status" value="1"/>
</dbReference>
<keyword evidence="12 14" id="KW-0378">Hydrolase</keyword>
<evidence type="ECO:0000256" key="3">
    <source>
        <dbReference type="ARBA" id="ARBA00004065"/>
    </source>
</evidence>
<sequence>MPRKQTAEVAPAELFAAEPDFPDFSHEAMLYARGARCVAGVDEAGRGPLAGPVVVAAVRLDPNRIPEGLNDSKKLTPERREELFAEIMEVADVAVVSAPPSDILTLNIRGATLAAMSRAVRALHCTADRVLVDGRDVPPGLPCPGIALIGGDGRSVSIAAASIVAKVMRDRMCAIMDCDAPHFGFAGHKGYSTAAHLAALTAHGPCRHHRAAFAPVAALLTLSVTVPIEA</sequence>
<evidence type="ECO:0000256" key="8">
    <source>
        <dbReference type="ARBA" id="ARBA00022490"/>
    </source>
</evidence>
<reference evidence="18 19" key="1">
    <citation type="submission" date="2015-03" db="EMBL/GenBank/DDBJ databases">
        <authorList>
            <person name="Hassan Y.I."/>
            <person name="Lepp D."/>
            <person name="Zhou T."/>
        </authorList>
    </citation>
    <scope>NUCLEOTIDE SEQUENCE [LARGE SCALE GENOMIC DNA]</scope>
    <source>
        <strain evidence="18 19">GH2-10</strain>
    </source>
</reference>
<dbReference type="InterPro" id="IPR022898">
    <property type="entry name" value="RNase_HII"/>
</dbReference>
<dbReference type="OrthoDB" id="9803420at2"/>
<keyword evidence="9 14" id="KW-0540">Nuclease</keyword>
<evidence type="ECO:0000256" key="15">
    <source>
        <dbReference type="PROSITE-ProRule" id="PRU01319"/>
    </source>
</evidence>
<dbReference type="EMBL" id="LAJG01000042">
    <property type="protein sequence ID" value="KKB76553.1"/>
    <property type="molecule type" value="Genomic_DNA"/>
</dbReference>
<keyword evidence="13 14" id="KW-0464">Manganese</keyword>
<dbReference type="InterPro" id="IPR001352">
    <property type="entry name" value="RNase_HII/HIII"/>
</dbReference>
<dbReference type="NCBIfam" id="NF000595">
    <property type="entry name" value="PRK00015.1-3"/>
    <property type="match status" value="1"/>
</dbReference>
<feature type="binding site" evidence="14 15">
    <location>
        <position position="43"/>
    </location>
    <ligand>
        <name>a divalent metal cation</name>
        <dbReference type="ChEBI" id="CHEBI:60240"/>
    </ligand>
</feature>
<dbReference type="InterPro" id="IPR036397">
    <property type="entry name" value="RNaseH_sf"/>
</dbReference>
<comment type="subcellular location">
    <subcellularLocation>
        <location evidence="4 14">Cytoplasm</location>
    </subcellularLocation>
</comment>
<dbReference type="PANTHER" id="PTHR10954:SF18">
    <property type="entry name" value="RIBONUCLEASE HII"/>
    <property type="match status" value="1"/>
</dbReference>
<accession>A0A0F5L2H9</accession>
<feature type="domain" description="RNase H type-2" evidence="17">
    <location>
        <begin position="36"/>
        <end position="225"/>
    </location>
</feature>
<organism evidence="18 19">
    <name type="scientific">Devosia soli</name>
    <dbReference type="NCBI Taxonomy" id="361041"/>
    <lineage>
        <taxon>Bacteria</taxon>
        <taxon>Pseudomonadati</taxon>
        <taxon>Pseudomonadota</taxon>
        <taxon>Alphaproteobacteria</taxon>
        <taxon>Hyphomicrobiales</taxon>
        <taxon>Devosiaceae</taxon>
        <taxon>Devosia</taxon>
    </lineage>
</organism>